<gene>
    <name evidence="2" type="ORF">CJ671_01740</name>
</gene>
<protein>
    <submittedName>
        <fullName evidence="2">DNA-binding protein</fullName>
    </submittedName>
</protein>
<accession>A0A2S9SVF2</accession>
<feature type="domain" description="Bro-N" evidence="1">
    <location>
        <begin position="1"/>
        <end position="119"/>
    </location>
</feature>
<dbReference type="OrthoDB" id="9816206at2"/>
<keyword evidence="2" id="KW-0238">DNA-binding</keyword>
<proteinExistence type="predicted"/>
<dbReference type="Pfam" id="PF13310">
    <property type="entry name" value="Virulence_RhuM"/>
    <property type="match status" value="1"/>
</dbReference>
<dbReference type="EMBL" id="NXGH01000003">
    <property type="protein sequence ID" value="PRM90551.1"/>
    <property type="molecule type" value="Genomic_DNA"/>
</dbReference>
<reference evidence="2 3" key="1">
    <citation type="submission" date="2017-09" db="EMBL/GenBank/DDBJ databases">
        <title>Reassesment of A. cryaerophilus.</title>
        <authorList>
            <person name="Perez-Cataluna A."/>
            <person name="Collado L."/>
            <person name="Salgado O."/>
            <person name="Lefinanco V."/>
            <person name="Figueras M.J."/>
        </authorList>
    </citation>
    <scope>NUCLEOTIDE SEQUENCE [LARGE SCALE GENOMIC DNA]</scope>
    <source>
        <strain evidence="2 3">LMG 9871</strain>
    </source>
</reference>
<dbReference type="AlphaFoldDB" id="A0A2S9SVF2"/>
<dbReference type="InterPro" id="IPR003497">
    <property type="entry name" value="BRO_N_domain"/>
</dbReference>
<evidence type="ECO:0000313" key="2">
    <source>
        <dbReference type="EMBL" id="PRM90551.1"/>
    </source>
</evidence>
<comment type="caution">
    <text evidence="2">The sequence shown here is derived from an EMBL/GenBank/DDBJ whole genome shotgun (WGS) entry which is preliminary data.</text>
</comment>
<sequence length="281" mass="32856">MQDLSNLVVYDDGELELKVSVEKDSVWLNRNQLAELFGRDVKTIGKHINNVFNENELSRISTVANFATVQLEGGREITRDVEYYNLDVIISIGYRVKSQKGVRFRQWATSVLKNYIQNGYVINHHKITEQRLFALENDMQFIKSKIKNNSLEFDKNIFFDGQIYDAYSFVNDLLKLANSEVVLIDNYIDDTVFTLFSKYPNINFIIYTSTISKQLSLDFEKYSKQYKNISLKTFKSSHDRFLIIDKKEIYHLGASLKDLGKKWFAFSKMSLDIDLILNRLK</sequence>
<dbReference type="PANTHER" id="PTHR35810">
    <property type="entry name" value="CYTOPLASMIC PROTEIN-RELATED"/>
    <property type="match status" value="1"/>
</dbReference>
<evidence type="ECO:0000313" key="3">
    <source>
        <dbReference type="Proteomes" id="UP000238649"/>
    </source>
</evidence>
<dbReference type="InterPro" id="IPR011204">
    <property type="entry name" value="Virulence_RhuM-like"/>
</dbReference>
<name>A0A2S9SVF2_9BACT</name>
<dbReference type="RefSeq" id="WP_105911005.1">
    <property type="nucleotide sequence ID" value="NZ_NXGH01000003.1"/>
</dbReference>
<dbReference type="PROSITE" id="PS51750">
    <property type="entry name" value="BRO_N"/>
    <property type="match status" value="1"/>
</dbReference>
<dbReference type="PANTHER" id="PTHR35810:SF1">
    <property type="entry name" value="CYTOPLASMIC PROTEIN"/>
    <property type="match status" value="1"/>
</dbReference>
<dbReference type="Proteomes" id="UP000238649">
    <property type="component" value="Unassembled WGS sequence"/>
</dbReference>
<organism evidence="2 3">
    <name type="scientific">Aliarcobacter cryaerophilus</name>
    <dbReference type="NCBI Taxonomy" id="28198"/>
    <lineage>
        <taxon>Bacteria</taxon>
        <taxon>Pseudomonadati</taxon>
        <taxon>Campylobacterota</taxon>
        <taxon>Epsilonproteobacteria</taxon>
        <taxon>Campylobacterales</taxon>
        <taxon>Arcobacteraceae</taxon>
        <taxon>Aliarcobacter</taxon>
    </lineage>
</organism>
<dbReference type="GO" id="GO:0003677">
    <property type="term" value="F:DNA binding"/>
    <property type="evidence" value="ECO:0007669"/>
    <property type="project" value="UniProtKB-KW"/>
</dbReference>
<evidence type="ECO:0000259" key="1">
    <source>
        <dbReference type="PROSITE" id="PS51750"/>
    </source>
</evidence>